<name>A0A1G2C2A4_9BACT</name>
<dbReference type="PROSITE" id="PS51257">
    <property type="entry name" value="PROKAR_LIPOPROTEIN"/>
    <property type="match status" value="1"/>
</dbReference>
<protein>
    <submittedName>
        <fullName evidence="1">Uncharacterized protein</fullName>
    </submittedName>
</protein>
<dbReference type="EMBL" id="MHKQ01000001">
    <property type="protein sequence ID" value="OGY94899.1"/>
    <property type="molecule type" value="Genomic_DNA"/>
</dbReference>
<accession>A0A1G2C2A4</accession>
<evidence type="ECO:0000313" key="1">
    <source>
        <dbReference type="EMBL" id="OGY94899.1"/>
    </source>
</evidence>
<evidence type="ECO:0000313" key="2">
    <source>
        <dbReference type="Proteomes" id="UP000177626"/>
    </source>
</evidence>
<dbReference type="AlphaFoldDB" id="A0A1G2C2A4"/>
<reference evidence="1 2" key="1">
    <citation type="journal article" date="2016" name="Nat. Commun.">
        <title>Thousands of microbial genomes shed light on interconnected biogeochemical processes in an aquifer system.</title>
        <authorList>
            <person name="Anantharaman K."/>
            <person name="Brown C.T."/>
            <person name="Hug L.A."/>
            <person name="Sharon I."/>
            <person name="Castelle C.J."/>
            <person name="Probst A.J."/>
            <person name="Thomas B.C."/>
            <person name="Singh A."/>
            <person name="Wilkins M.J."/>
            <person name="Karaoz U."/>
            <person name="Brodie E.L."/>
            <person name="Williams K.H."/>
            <person name="Hubbard S.S."/>
            <person name="Banfield J.F."/>
        </authorList>
    </citation>
    <scope>NUCLEOTIDE SEQUENCE [LARGE SCALE GENOMIC DNA]</scope>
</reference>
<sequence length="191" mass="20842">MRRALWVLSFSILIVTGIIIACQDGSVPTAMSTQTNDTPTMLGAATSFVAGASYSDSHRNAIFIPRNETDSGGVYAFDIRIDGSHQFQAEISLAAFIVFSEALDLQQIADVGTPKETTFPVNTRAIPGTIWKHRTLDAWIIIEDVEGDVYTCDIRINGSSQLLPVKVSVQALQQTLSIAFFTDLLSERSIQ</sequence>
<proteinExistence type="predicted"/>
<comment type="caution">
    <text evidence="1">The sequence shown here is derived from an EMBL/GenBank/DDBJ whole genome shotgun (WGS) entry which is preliminary data.</text>
</comment>
<gene>
    <name evidence="1" type="ORF">A2406_01265</name>
</gene>
<dbReference type="Proteomes" id="UP000177626">
    <property type="component" value="Unassembled WGS sequence"/>
</dbReference>
<organism evidence="1 2">
    <name type="scientific">Candidatus Komeilibacteria bacterium RIFOXYC1_FULL_37_11</name>
    <dbReference type="NCBI Taxonomy" id="1798555"/>
    <lineage>
        <taxon>Bacteria</taxon>
        <taxon>Candidatus Komeiliibacteriota</taxon>
    </lineage>
</organism>